<accession>A0ABY6DWD0</accession>
<proteinExistence type="predicted"/>
<reference evidence="1" key="1">
    <citation type="submission" date="2022-10" db="EMBL/GenBank/DDBJ databases">
        <authorList>
            <person name="Mo P."/>
        </authorList>
    </citation>
    <scope>NUCLEOTIDE SEQUENCE</scope>
    <source>
        <strain evidence="1">HUAS 13-4</strain>
    </source>
</reference>
<evidence type="ECO:0000313" key="2">
    <source>
        <dbReference type="Proteomes" id="UP001061298"/>
    </source>
</evidence>
<name>A0ABY6DWD0_9ACTN</name>
<gene>
    <name evidence="1" type="ORF">N8I84_07005</name>
</gene>
<dbReference type="Proteomes" id="UP001061298">
    <property type="component" value="Chromosome"/>
</dbReference>
<sequence>MNVDDHLATIDRLCLREFPARPGRSDVGFGGPGFHIADLTVSVGLGTGDGAARERTAEDFDAWREAIAQRLNDRWGQGQRWGMLTLGVRRARGEEIPHPWALLGDLVHEVHLWQADGTGRWVALGVAERDETDEIRLLAVVTAIDPP</sequence>
<protein>
    <submittedName>
        <fullName evidence="1">Uncharacterized protein</fullName>
    </submittedName>
</protein>
<keyword evidence="2" id="KW-1185">Reference proteome</keyword>
<evidence type="ECO:0000313" key="1">
    <source>
        <dbReference type="EMBL" id="UXY18498.1"/>
    </source>
</evidence>
<dbReference type="EMBL" id="CP106793">
    <property type="protein sequence ID" value="UXY18498.1"/>
    <property type="molecule type" value="Genomic_DNA"/>
</dbReference>
<organism evidence="1 2">
    <name type="scientific">Streptomyces cynarae</name>
    <dbReference type="NCBI Taxonomy" id="2981134"/>
    <lineage>
        <taxon>Bacteria</taxon>
        <taxon>Bacillati</taxon>
        <taxon>Actinomycetota</taxon>
        <taxon>Actinomycetes</taxon>
        <taxon>Kitasatosporales</taxon>
        <taxon>Streptomycetaceae</taxon>
        <taxon>Streptomyces</taxon>
    </lineage>
</organism>
<dbReference type="RefSeq" id="WP_263228739.1">
    <property type="nucleotide sequence ID" value="NZ_CP106793.1"/>
</dbReference>